<dbReference type="GO" id="GO:0008820">
    <property type="term" value="F:cobinamide phosphate guanylyltransferase activity"/>
    <property type="evidence" value="ECO:0007669"/>
    <property type="project" value="UniProtKB-UniRule"/>
</dbReference>
<evidence type="ECO:0000256" key="6">
    <source>
        <dbReference type="ARBA" id="ARBA00005159"/>
    </source>
</evidence>
<dbReference type="InterPro" id="IPR003203">
    <property type="entry name" value="CobU/CobP"/>
</dbReference>
<comment type="function">
    <text evidence="4 14">Catalyzes ATP-dependent phosphorylation of adenosylcobinamide and addition of GMP to adenosylcobinamide phosphate.</text>
</comment>
<dbReference type="InterPro" id="IPR027417">
    <property type="entry name" value="P-loop_NTPase"/>
</dbReference>
<feature type="binding site" evidence="16">
    <location>
        <begin position="24"/>
        <end position="31"/>
    </location>
    <ligand>
        <name>GTP</name>
        <dbReference type="ChEBI" id="CHEBI:37565"/>
    </ligand>
</feature>
<evidence type="ECO:0000256" key="5">
    <source>
        <dbReference type="ARBA" id="ARBA00004692"/>
    </source>
</evidence>
<evidence type="ECO:0000256" key="1">
    <source>
        <dbReference type="ARBA" id="ARBA00000312"/>
    </source>
</evidence>
<comment type="catalytic activity">
    <reaction evidence="1 14">
        <text>adenosylcob(III)inamide + ATP = adenosylcob(III)inamide phosphate + ADP + H(+)</text>
        <dbReference type="Rhea" id="RHEA:15769"/>
        <dbReference type="ChEBI" id="CHEBI:2480"/>
        <dbReference type="ChEBI" id="CHEBI:15378"/>
        <dbReference type="ChEBI" id="CHEBI:30616"/>
        <dbReference type="ChEBI" id="CHEBI:58502"/>
        <dbReference type="ChEBI" id="CHEBI:456216"/>
        <dbReference type="EC" id="2.7.1.156"/>
    </reaction>
</comment>
<evidence type="ECO:0000256" key="7">
    <source>
        <dbReference type="ARBA" id="ARBA00007490"/>
    </source>
</evidence>
<comment type="caution">
    <text evidence="17">The sequence shown here is derived from an EMBL/GenBank/DDBJ whole genome shotgun (WGS) entry which is preliminary data.</text>
</comment>
<dbReference type="PANTHER" id="PTHR34848:SF1">
    <property type="entry name" value="BIFUNCTIONAL ADENOSYLCOBALAMIN BIOSYNTHESIS PROTEIN COBU"/>
    <property type="match status" value="1"/>
</dbReference>
<evidence type="ECO:0000256" key="16">
    <source>
        <dbReference type="PIRSR" id="PIRSR006135-2"/>
    </source>
</evidence>
<dbReference type="RefSeq" id="WP_201246155.1">
    <property type="nucleotide sequence ID" value="NZ_NHSF01000063.1"/>
</dbReference>
<name>A0AAJ0UGZ7_HALSE</name>
<dbReference type="CDD" id="cd00544">
    <property type="entry name" value="CobU"/>
    <property type="match status" value="1"/>
</dbReference>
<evidence type="ECO:0000256" key="4">
    <source>
        <dbReference type="ARBA" id="ARBA00003889"/>
    </source>
</evidence>
<dbReference type="GO" id="GO:0005524">
    <property type="term" value="F:ATP binding"/>
    <property type="evidence" value="ECO:0007669"/>
    <property type="project" value="UniProtKB-UniRule"/>
</dbReference>
<dbReference type="Proteomes" id="UP001296967">
    <property type="component" value="Unassembled WGS sequence"/>
</dbReference>
<sequence length="195" mass="21165">MIEDEHLAQLERLTQERRCTLILGGVRSGKSRLAEQLARDSGRPVTYVATATASDGEMQARIVAHRQRRPADWALIEEPLALPAVLEATCVAGHCVLVECLTLWLANLLWAEEPGRLDRELAALDALLPRLPGQVIFVGNEVNMGVIPVNDLARRYGDLAGSLHQRIAAQAEQVVLTVAGLPLVLKGPAFPFPSA</sequence>
<gene>
    <name evidence="17" type="ORF">CCR82_12520</name>
</gene>
<keyword evidence="9 14" id="KW-0808">Transferase</keyword>
<evidence type="ECO:0000256" key="10">
    <source>
        <dbReference type="ARBA" id="ARBA00022741"/>
    </source>
</evidence>
<protein>
    <recommendedName>
        <fullName evidence="14">Bifunctional adenosylcobalamin biosynthesis protein</fullName>
        <ecNumber evidence="14">2.7.1.156</ecNumber>
        <ecNumber evidence="14">2.7.7.62</ecNumber>
    </recommendedName>
</protein>
<comment type="catalytic activity">
    <reaction evidence="3">
        <text>adenosylcob(III)inamide + GTP = adenosylcob(III)inamide phosphate + GDP + H(+)</text>
        <dbReference type="Rhea" id="RHEA:15765"/>
        <dbReference type="ChEBI" id="CHEBI:2480"/>
        <dbReference type="ChEBI" id="CHEBI:15378"/>
        <dbReference type="ChEBI" id="CHEBI:37565"/>
        <dbReference type="ChEBI" id="CHEBI:58189"/>
        <dbReference type="ChEBI" id="CHEBI:58502"/>
        <dbReference type="EC" id="2.7.1.156"/>
    </reaction>
</comment>
<keyword evidence="8 14" id="KW-0169">Cobalamin biosynthesis</keyword>
<keyword evidence="13 14" id="KW-0342">GTP-binding</keyword>
<dbReference type="SUPFAM" id="SSF52540">
    <property type="entry name" value="P-loop containing nucleoside triphosphate hydrolases"/>
    <property type="match status" value="1"/>
</dbReference>
<feature type="binding site" evidence="16">
    <location>
        <position position="99"/>
    </location>
    <ligand>
        <name>GTP</name>
        <dbReference type="ChEBI" id="CHEBI:37565"/>
    </ligand>
</feature>
<proteinExistence type="inferred from homology"/>
<feature type="binding site" evidence="16">
    <location>
        <begin position="49"/>
        <end position="51"/>
    </location>
    <ligand>
        <name>GTP</name>
        <dbReference type="ChEBI" id="CHEBI:37565"/>
    </ligand>
</feature>
<feature type="binding site" evidence="16">
    <location>
        <position position="77"/>
    </location>
    <ligand>
        <name>GTP</name>
        <dbReference type="ChEBI" id="CHEBI:37565"/>
    </ligand>
</feature>
<dbReference type="AlphaFoldDB" id="A0AAJ0UGZ7"/>
<keyword evidence="12 14" id="KW-0067">ATP-binding</keyword>
<reference evidence="17" key="1">
    <citation type="submission" date="2017-05" db="EMBL/GenBank/DDBJ databases">
        <authorList>
            <person name="Imhoff J.F."/>
            <person name="Rahn T."/>
            <person name="Kuenzel S."/>
            <person name="Neulinger S.C."/>
        </authorList>
    </citation>
    <scope>NUCLEOTIDE SEQUENCE</scope>
    <source>
        <strain evidence="17">DSM 4395</strain>
    </source>
</reference>
<reference evidence="17" key="2">
    <citation type="journal article" date="2020" name="Microorganisms">
        <title>Osmotic Adaptation and Compatible Solute Biosynthesis of Phototrophic Bacteria as Revealed from Genome Analyses.</title>
        <authorList>
            <person name="Imhoff J.F."/>
            <person name="Rahn T."/>
            <person name="Kunzel S."/>
            <person name="Keller A."/>
            <person name="Neulinger S.C."/>
        </authorList>
    </citation>
    <scope>NUCLEOTIDE SEQUENCE</scope>
    <source>
        <strain evidence="17">DSM 4395</strain>
    </source>
</reference>
<evidence type="ECO:0000313" key="18">
    <source>
        <dbReference type="Proteomes" id="UP001296967"/>
    </source>
</evidence>
<comment type="pathway">
    <text evidence="5 14">Cofactor biosynthesis; adenosylcobalamin biosynthesis; adenosylcobalamin from cob(II)yrinate a,c-diamide: step 6/7.</text>
</comment>
<accession>A0AAJ0UGZ7</accession>
<keyword evidence="10 14" id="KW-0547">Nucleotide-binding</keyword>
<keyword evidence="18" id="KW-1185">Reference proteome</keyword>
<comment type="pathway">
    <text evidence="6 14">Cofactor biosynthesis; adenosylcobalamin biosynthesis; adenosylcobalamin from cob(II)yrinate a,c-diamide: step 5/7.</text>
</comment>
<organism evidence="17 18">
    <name type="scientific">Halochromatium salexigens</name>
    <name type="common">Chromatium salexigens</name>
    <dbReference type="NCBI Taxonomy" id="49447"/>
    <lineage>
        <taxon>Bacteria</taxon>
        <taxon>Pseudomonadati</taxon>
        <taxon>Pseudomonadota</taxon>
        <taxon>Gammaproteobacteria</taxon>
        <taxon>Chromatiales</taxon>
        <taxon>Chromatiaceae</taxon>
        <taxon>Halochromatium</taxon>
    </lineage>
</organism>
<feature type="active site" description="GMP-histidine intermediate" evidence="15">
    <location>
        <position position="65"/>
    </location>
</feature>
<dbReference type="Gene3D" id="3.40.50.300">
    <property type="entry name" value="P-loop containing nucleotide triphosphate hydrolases"/>
    <property type="match status" value="1"/>
</dbReference>
<dbReference type="PANTHER" id="PTHR34848">
    <property type="match status" value="1"/>
</dbReference>
<dbReference type="EC" id="2.7.7.62" evidence="14"/>
<evidence type="ECO:0000256" key="14">
    <source>
        <dbReference type="PIRNR" id="PIRNR006135"/>
    </source>
</evidence>
<evidence type="ECO:0000256" key="15">
    <source>
        <dbReference type="PIRSR" id="PIRSR006135-1"/>
    </source>
</evidence>
<evidence type="ECO:0000313" key="17">
    <source>
        <dbReference type="EMBL" id="MBK5931315.1"/>
    </source>
</evidence>
<evidence type="ECO:0000256" key="11">
    <source>
        <dbReference type="ARBA" id="ARBA00022777"/>
    </source>
</evidence>
<evidence type="ECO:0000256" key="3">
    <source>
        <dbReference type="ARBA" id="ARBA00001522"/>
    </source>
</evidence>
<feature type="binding site" evidence="16">
    <location>
        <begin position="66"/>
        <end position="69"/>
    </location>
    <ligand>
        <name>GTP</name>
        <dbReference type="ChEBI" id="CHEBI:37565"/>
    </ligand>
</feature>
<evidence type="ECO:0000256" key="13">
    <source>
        <dbReference type="ARBA" id="ARBA00023134"/>
    </source>
</evidence>
<dbReference type="EC" id="2.7.1.156" evidence="14"/>
<dbReference type="Pfam" id="PF02283">
    <property type="entry name" value="CobU"/>
    <property type="match status" value="1"/>
</dbReference>
<dbReference type="EMBL" id="NHSF01000063">
    <property type="protein sequence ID" value="MBK5931315.1"/>
    <property type="molecule type" value="Genomic_DNA"/>
</dbReference>
<keyword evidence="17" id="KW-0548">Nucleotidyltransferase</keyword>
<dbReference type="NCBIfam" id="NF004469">
    <property type="entry name" value="PRK05800.1"/>
    <property type="match status" value="1"/>
</dbReference>
<comment type="similarity">
    <text evidence="7 14">Belongs to the CobU/CobP family.</text>
</comment>
<comment type="catalytic activity">
    <reaction evidence="2 14">
        <text>adenosylcob(III)inamide phosphate + GTP + H(+) = adenosylcob(III)inamide-GDP + diphosphate</text>
        <dbReference type="Rhea" id="RHEA:22712"/>
        <dbReference type="ChEBI" id="CHEBI:15378"/>
        <dbReference type="ChEBI" id="CHEBI:33019"/>
        <dbReference type="ChEBI" id="CHEBI:37565"/>
        <dbReference type="ChEBI" id="CHEBI:58502"/>
        <dbReference type="ChEBI" id="CHEBI:60487"/>
        <dbReference type="EC" id="2.7.7.62"/>
    </reaction>
</comment>
<dbReference type="GO" id="GO:0005525">
    <property type="term" value="F:GTP binding"/>
    <property type="evidence" value="ECO:0007669"/>
    <property type="project" value="UniProtKB-UniRule"/>
</dbReference>
<keyword evidence="11 14" id="KW-0418">Kinase</keyword>
<dbReference type="PIRSF" id="PIRSF006135">
    <property type="entry name" value="CobU"/>
    <property type="match status" value="1"/>
</dbReference>
<evidence type="ECO:0000256" key="2">
    <source>
        <dbReference type="ARBA" id="ARBA00000711"/>
    </source>
</evidence>
<evidence type="ECO:0000256" key="8">
    <source>
        <dbReference type="ARBA" id="ARBA00022573"/>
    </source>
</evidence>
<dbReference type="GO" id="GO:0009236">
    <property type="term" value="P:cobalamin biosynthetic process"/>
    <property type="evidence" value="ECO:0007669"/>
    <property type="project" value="UniProtKB-UniRule"/>
</dbReference>
<dbReference type="GO" id="GO:0043752">
    <property type="term" value="F:adenosylcobinamide kinase activity"/>
    <property type="evidence" value="ECO:0007669"/>
    <property type="project" value="UniProtKB-EC"/>
</dbReference>
<evidence type="ECO:0000256" key="12">
    <source>
        <dbReference type="ARBA" id="ARBA00022840"/>
    </source>
</evidence>
<evidence type="ECO:0000256" key="9">
    <source>
        <dbReference type="ARBA" id="ARBA00022679"/>
    </source>
</evidence>